<evidence type="ECO:0000313" key="12">
    <source>
        <dbReference type="Proteomes" id="UP000644693"/>
    </source>
</evidence>
<feature type="binding site" evidence="8">
    <location>
        <position position="361"/>
    </location>
    <ligand>
        <name>Mn(2+)</name>
        <dbReference type="ChEBI" id="CHEBI:29035"/>
        <label>1</label>
    </ligand>
</feature>
<comment type="function">
    <text evidence="8">Presumably involved in the processing and regular turnover of intracellular proteins. Catalyzes the removal of unsubstituted N-terminal amino acids from various peptides.</text>
</comment>
<feature type="binding site" evidence="8">
    <location>
        <position position="361"/>
    </location>
    <ligand>
        <name>Mn(2+)</name>
        <dbReference type="ChEBI" id="CHEBI:29035"/>
        <label>2</label>
    </ligand>
</feature>
<keyword evidence="5 8" id="KW-0645">Protease</keyword>
<evidence type="ECO:0000256" key="6">
    <source>
        <dbReference type="ARBA" id="ARBA00022801"/>
    </source>
</evidence>
<feature type="signal peptide" evidence="9">
    <location>
        <begin position="1"/>
        <end position="23"/>
    </location>
</feature>
<dbReference type="InterPro" id="IPR011356">
    <property type="entry name" value="Leucine_aapep/pepB"/>
</dbReference>
<sequence length="513" mass="53802">MRNVNVRAFLGLVLLSMAAQVWSGVDVRFVSPADVAPDVSLVVPTVNGAPLAELDEDTRAVMVKAVSAAAFGKEAGATLPLYGQSGRPMLLLVELGEEPLNGAALETLGGTVSNALLGNITSATVLLNGITLADGATLSRVALGSKLGGYRFDKYQTETDDAVPTDLTLELADTNAESLQQQWLINGQPLADAVYFSRDLISEPANIIYPESFVARVKAAFKGIDNVRIRVLDEKAMAKQGMEVLLGVGMGSARPPRLLVIEYKGAGDAKPLVFAGKGITFDTGGVSLKNPTGLWRMKYDMSGAAAVTGTLLALAGREANVNAVAIAALAENMASDRAQRPGDVRTSMSGKTVEVINTDAEGRLVLADAVWYAQTAFDPEVLVDIATLTGSVRVALGTHYAGMFSRQDVLATQFLAAGKASGEAVWRLPLNPAFVNAITSDIADVKNVVEGGSGGGASIGAEFIGSFVKPETPWVHFDIAGRAWEFEGNAVTPKGAAGFGIRLLNQFVADNYE</sequence>
<dbReference type="GO" id="GO:0006508">
    <property type="term" value="P:proteolysis"/>
    <property type="evidence" value="ECO:0007669"/>
    <property type="project" value="UniProtKB-KW"/>
</dbReference>
<dbReference type="EC" id="3.4.11.1" evidence="8"/>
<dbReference type="SUPFAM" id="SSF53187">
    <property type="entry name" value="Zn-dependent exopeptidases"/>
    <property type="match status" value="1"/>
</dbReference>
<comment type="catalytic activity">
    <reaction evidence="1 8">
        <text>Release of an N-terminal amino acid, Xaa-|-Yaa-, in which Xaa is preferably Leu, but may be other amino acids including Pro although not Arg or Lys, and Yaa may be Pro. Amino acid amides and methyl esters are also readily hydrolyzed, but rates on arylamides are exceedingly low.</text>
        <dbReference type="EC" id="3.4.11.1"/>
    </reaction>
</comment>
<feature type="binding site" evidence="8">
    <location>
        <position position="359"/>
    </location>
    <ligand>
        <name>Mn(2+)</name>
        <dbReference type="ChEBI" id="CHEBI:29035"/>
        <label>1</label>
    </ligand>
</feature>
<dbReference type="EMBL" id="BMYM01000001">
    <property type="protein sequence ID" value="GHD30886.1"/>
    <property type="molecule type" value="Genomic_DNA"/>
</dbReference>
<reference evidence="11" key="2">
    <citation type="submission" date="2020-09" db="EMBL/GenBank/DDBJ databases">
        <authorList>
            <person name="Sun Q."/>
            <person name="Kim S."/>
        </authorList>
    </citation>
    <scope>NUCLEOTIDE SEQUENCE</scope>
    <source>
        <strain evidence="11">KCTC 23430</strain>
    </source>
</reference>
<evidence type="ECO:0000256" key="3">
    <source>
        <dbReference type="ARBA" id="ARBA00009528"/>
    </source>
</evidence>
<dbReference type="InterPro" id="IPR000819">
    <property type="entry name" value="Peptidase_M17_C"/>
</dbReference>
<feature type="domain" description="Cytosol aminopeptidase" evidence="10">
    <location>
        <begin position="357"/>
        <end position="364"/>
    </location>
</feature>
<feature type="active site" evidence="8">
    <location>
        <position position="289"/>
    </location>
</feature>
<dbReference type="HAMAP" id="MF_00181">
    <property type="entry name" value="Cytosol_peptidase_M17"/>
    <property type="match status" value="1"/>
</dbReference>
<dbReference type="SUPFAM" id="SSF52949">
    <property type="entry name" value="Macro domain-like"/>
    <property type="match status" value="1"/>
</dbReference>
<organism evidence="11 12">
    <name type="scientific">Parahalioglobus pacificus</name>
    <dbReference type="NCBI Taxonomy" id="930806"/>
    <lineage>
        <taxon>Bacteria</taxon>
        <taxon>Pseudomonadati</taxon>
        <taxon>Pseudomonadota</taxon>
        <taxon>Gammaproteobacteria</taxon>
        <taxon>Cellvibrionales</taxon>
        <taxon>Halieaceae</taxon>
        <taxon>Parahalioglobus</taxon>
    </lineage>
</organism>
<dbReference type="InterPro" id="IPR023042">
    <property type="entry name" value="Peptidase_M17_leu_NH2_pept"/>
</dbReference>
<dbReference type="PANTHER" id="PTHR11963">
    <property type="entry name" value="LEUCINE AMINOPEPTIDASE-RELATED"/>
    <property type="match status" value="1"/>
</dbReference>
<evidence type="ECO:0000256" key="1">
    <source>
        <dbReference type="ARBA" id="ARBA00000135"/>
    </source>
</evidence>
<evidence type="ECO:0000313" key="11">
    <source>
        <dbReference type="EMBL" id="GHD30886.1"/>
    </source>
</evidence>
<comment type="caution">
    <text evidence="11">The sequence shown here is derived from an EMBL/GenBank/DDBJ whole genome shotgun (WGS) entry which is preliminary data.</text>
</comment>
<dbReference type="GO" id="GO:0005737">
    <property type="term" value="C:cytoplasm"/>
    <property type="evidence" value="ECO:0007669"/>
    <property type="project" value="UniProtKB-SubCell"/>
</dbReference>
<dbReference type="Pfam" id="PF02789">
    <property type="entry name" value="Peptidase_M17_N"/>
    <property type="match status" value="1"/>
</dbReference>
<keyword evidence="6 8" id="KW-0378">Hydrolase</keyword>
<name>A0A918XGF4_9GAMM</name>
<dbReference type="Gene3D" id="3.40.220.10">
    <property type="entry name" value="Leucine Aminopeptidase, subunit E, domain 1"/>
    <property type="match status" value="1"/>
</dbReference>
<keyword evidence="8" id="KW-0479">Metal-binding</keyword>
<dbReference type="AlphaFoldDB" id="A0A918XGF4"/>
<dbReference type="PRINTS" id="PR00481">
    <property type="entry name" value="LAMNOPPTDASE"/>
</dbReference>
<dbReference type="CDD" id="cd00433">
    <property type="entry name" value="Peptidase_M17"/>
    <property type="match status" value="1"/>
</dbReference>
<evidence type="ECO:0000256" key="5">
    <source>
        <dbReference type="ARBA" id="ARBA00022670"/>
    </source>
</evidence>
<keyword evidence="9" id="KW-0732">Signal</keyword>
<evidence type="ECO:0000256" key="7">
    <source>
        <dbReference type="ARBA" id="ARBA00023211"/>
    </source>
</evidence>
<dbReference type="PANTHER" id="PTHR11963:SF23">
    <property type="entry name" value="CYTOSOL AMINOPEPTIDASE"/>
    <property type="match status" value="1"/>
</dbReference>
<evidence type="ECO:0000256" key="9">
    <source>
        <dbReference type="SAM" id="SignalP"/>
    </source>
</evidence>
<dbReference type="PROSITE" id="PS00631">
    <property type="entry name" value="CYTOSOL_AP"/>
    <property type="match status" value="1"/>
</dbReference>
<keyword evidence="7 8" id="KW-0464">Manganese</keyword>
<dbReference type="Gene3D" id="3.40.630.10">
    <property type="entry name" value="Zn peptidases"/>
    <property type="match status" value="1"/>
</dbReference>
<keyword evidence="4 8" id="KW-0031">Aminopeptidase</keyword>
<comment type="similarity">
    <text evidence="3 8">Belongs to the peptidase M17 family.</text>
</comment>
<feature type="binding site" evidence="8">
    <location>
        <position position="277"/>
    </location>
    <ligand>
        <name>Mn(2+)</name>
        <dbReference type="ChEBI" id="CHEBI:29035"/>
        <label>2</label>
    </ligand>
</feature>
<feature type="binding site" evidence="8">
    <location>
        <position position="282"/>
    </location>
    <ligand>
        <name>Mn(2+)</name>
        <dbReference type="ChEBI" id="CHEBI:29035"/>
        <label>2</label>
    </ligand>
</feature>
<dbReference type="NCBIfam" id="NF002077">
    <property type="entry name" value="PRK00913.2-4"/>
    <property type="match status" value="1"/>
</dbReference>
<evidence type="ECO:0000259" key="10">
    <source>
        <dbReference type="PROSITE" id="PS00631"/>
    </source>
</evidence>
<evidence type="ECO:0000256" key="8">
    <source>
        <dbReference type="HAMAP-Rule" id="MF_00181"/>
    </source>
</evidence>
<evidence type="ECO:0000256" key="2">
    <source>
        <dbReference type="ARBA" id="ARBA00000967"/>
    </source>
</evidence>
<dbReference type="InterPro" id="IPR008283">
    <property type="entry name" value="Peptidase_M17_N"/>
</dbReference>
<keyword evidence="8" id="KW-0963">Cytoplasm</keyword>
<feature type="binding site" evidence="8">
    <location>
        <position position="282"/>
    </location>
    <ligand>
        <name>Mn(2+)</name>
        <dbReference type="ChEBI" id="CHEBI:29035"/>
        <label>1</label>
    </ligand>
</feature>
<gene>
    <name evidence="8 11" type="primary">pepA</name>
    <name evidence="11" type="ORF">GCM10007053_13150</name>
</gene>
<comment type="catalytic activity">
    <reaction evidence="2 8">
        <text>Release of an N-terminal amino acid, preferentially leucine, but not glutamic or aspartic acids.</text>
        <dbReference type="EC" id="3.4.11.10"/>
    </reaction>
</comment>
<feature type="active site" evidence="8">
    <location>
        <position position="363"/>
    </location>
</feature>
<feature type="chain" id="PRO_5037253530" description="Probable cytosol aminopeptidase" evidence="9">
    <location>
        <begin position="24"/>
        <end position="513"/>
    </location>
</feature>
<comment type="cofactor">
    <cofactor evidence="8">
        <name>Mn(2+)</name>
        <dbReference type="ChEBI" id="CHEBI:29035"/>
    </cofactor>
    <text evidence="8">Binds 2 manganese ions per subunit.</text>
</comment>
<dbReference type="Proteomes" id="UP000644693">
    <property type="component" value="Unassembled WGS sequence"/>
</dbReference>
<comment type="subcellular location">
    <subcellularLocation>
        <location evidence="8">Cytoplasm</location>
    </subcellularLocation>
</comment>
<evidence type="ECO:0000256" key="4">
    <source>
        <dbReference type="ARBA" id="ARBA00022438"/>
    </source>
</evidence>
<dbReference type="Pfam" id="PF00883">
    <property type="entry name" value="Peptidase_M17"/>
    <property type="match status" value="1"/>
</dbReference>
<reference evidence="11" key="1">
    <citation type="journal article" date="2014" name="Int. J. Syst. Evol. Microbiol.">
        <title>Complete genome sequence of Corynebacterium casei LMG S-19264T (=DSM 44701T), isolated from a smear-ripened cheese.</title>
        <authorList>
            <consortium name="US DOE Joint Genome Institute (JGI-PGF)"/>
            <person name="Walter F."/>
            <person name="Albersmeier A."/>
            <person name="Kalinowski J."/>
            <person name="Ruckert C."/>
        </authorList>
    </citation>
    <scope>NUCLEOTIDE SEQUENCE</scope>
    <source>
        <strain evidence="11">KCTC 23430</strain>
    </source>
</reference>
<dbReference type="EC" id="3.4.11.10" evidence="8"/>
<dbReference type="GO" id="GO:0070006">
    <property type="term" value="F:metalloaminopeptidase activity"/>
    <property type="evidence" value="ECO:0007669"/>
    <property type="project" value="InterPro"/>
</dbReference>
<keyword evidence="12" id="KW-1185">Reference proteome</keyword>
<dbReference type="InterPro" id="IPR043472">
    <property type="entry name" value="Macro_dom-like"/>
</dbReference>
<protein>
    <recommendedName>
        <fullName evidence="8">Probable cytosol aminopeptidase</fullName>
        <ecNumber evidence="8">3.4.11.1</ecNumber>
    </recommendedName>
    <alternativeName>
        <fullName evidence="8">Leucine aminopeptidase</fullName>
        <shortName evidence="8">LAP</shortName>
        <ecNumber evidence="8">3.4.11.10</ecNumber>
    </alternativeName>
    <alternativeName>
        <fullName evidence="8">Leucyl aminopeptidase</fullName>
    </alternativeName>
</protein>
<feature type="binding site" evidence="8">
    <location>
        <position position="300"/>
    </location>
    <ligand>
        <name>Mn(2+)</name>
        <dbReference type="ChEBI" id="CHEBI:29035"/>
        <label>2</label>
    </ligand>
</feature>
<dbReference type="GO" id="GO:0030145">
    <property type="term" value="F:manganese ion binding"/>
    <property type="evidence" value="ECO:0007669"/>
    <property type="project" value="UniProtKB-UniRule"/>
</dbReference>
<proteinExistence type="inferred from homology"/>
<accession>A0A918XGF4</accession>
<dbReference type="NCBIfam" id="NF002075">
    <property type="entry name" value="PRK00913.2-2"/>
    <property type="match status" value="1"/>
</dbReference>